<feature type="compositionally biased region" description="Polar residues" evidence="1">
    <location>
        <begin position="57"/>
        <end position="72"/>
    </location>
</feature>
<dbReference type="AlphaFoldDB" id="M1BEH0"/>
<organism evidence="2 3">
    <name type="scientific">Solanum tuberosum</name>
    <name type="common">Potato</name>
    <dbReference type="NCBI Taxonomy" id="4113"/>
    <lineage>
        <taxon>Eukaryota</taxon>
        <taxon>Viridiplantae</taxon>
        <taxon>Streptophyta</taxon>
        <taxon>Embryophyta</taxon>
        <taxon>Tracheophyta</taxon>
        <taxon>Spermatophyta</taxon>
        <taxon>Magnoliopsida</taxon>
        <taxon>eudicotyledons</taxon>
        <taxon>Gunneridae</taxon>
        <taxon>Pentapetalae</taxon>
        <taxon>asterids</taxon>
        <taxon>lamiids</taxon>
        <taxon>Solanales</taxon>
        <taxon>Solanaceae</taxon>
        <taxon>Solanoideae</taxon>
        <taxon>Solaneae</taxon>
        <taxon>Solanum</taxon>
    </lineage>
</organism>
<evidence type="ECO:0000256" key="1">
    <source>
        <dbReference type="SAM" id="MobiDB-lite"/>
    </source>
</evidence>
<dbReference type="OrthoDB" id="1883156at2759"/>
<gene>
    <name evidence="2" type="primary">LOC102604379</name>
</gene>
<feature type="region of interest" description="Disordered" evidence="1">
    <location>
        <begin position="54"/>
        <end position="84"/>
    </location>
</feature>
<protein>
    <submittedName>
        <fullName evidence="2">Uncharacterized protein</fullName>
    </submittedName>
</protein>
<dbReference type="Proteomes" id="UP000011115">
    <property type="component" value="Unassembled WGS sequence"/>
</dbReference>
<reference evidence="2" key="2">
    <citation type="submission" date="2015-06" db="UniProtKB">
        <authorList>
            <consortium name="EnsemblPlants"/>
        </authorList>
    </citation>
    <scope>IDENTIFICATION</scope>
    <source>
        <strain evidence="2">DM1-3 516 R44</strain>
    </source>
</reference>
<evidence type="ECO:0000313" key="3">
    <source>
        <dbReference type="Proteomes" id="UP000011115"/>
    </source>
</evidence>
<name>M1BEH0_SOLTU</name>
<accession>M1BEH0</accession>
<reference evidence="3" key="1">
    <citation type="journal article" date="2011" name="Nature">
        <title>Genome sequence and analysis of the tuber crop potato.</title>
        <authorList>
            <consortium name="The Potato Genome Sequencing Consortium"/>
        </authorList>
    </citation>
    <scope>NUCLEOTIDE SEQUENCE [LARGE SCALE GENOMIC DNA]</scope>
    <source>
        <strain evidence="3">cv. DM1-3 516 R44</strain>
    </source>
</reference>
<dbReference type="EnsemblPlants" id="PGSC0003DMT400043342">
    <property type="protein sequence ID" value="PGSC0003DMT400043342"/>
    <property type="gene ID" value="PGSC0003DMG400016829"/>
</dbReference>
<dbReference type="ExpressionAtlas" id="M1BEH0">
    <property type="expression patterns" value="baseline"/>
</dbReference>
<keyword evidence="3" id="KW-1185">Reference proteome</keyword>
<proteinExistence type="predicted"/>
<dbReference type="Gramene" id="PGSC0003DMT400043342">
    <property type="protein sequence ID" value="PGSC0003DMT400043342"/>
    <property type="gene ID" value="PGSC0003DMG400016829"/>
</dbReference>
<evidence type="ECO:0000313" key="2">
    <source>
        <dbReference type="EnsemblPlants" id="PGSC0003DMT400043342"/>
    </source>
</evidence>
<sequence>MAALSASAHVSIRTFFHSSFTNNKISNFSQQFKLENYTTITTTSKRSISIPALAPKTTENSASQLQSTTNSVKGKHKNTPSISEIKKIGFRPREIYRK</sequence>
<dbReference type="HOGENOM" id="CLU_2337641_0_0_1"/>